<dbReference type="InterPro" id="IPR050166">
    <property type="entry name" value="ABC_transporter_ATP-bind"/>
</dbReference>
<dbReference type="InterPro" id="IPR003439">
    <property type="entry name" value="ABC_transporter-like_ATP-bd"/>
</dbReference>
<evidence type="ECO:0000256" key="3">
    <source>
        <dbReference type="ARBA" id="ARBA00022475"/>
    </source>
</evidence>
<dbReference type="PROSITE" id="PS50893">
    <property type="entry name" value="ABC_TRANSPORTER_2"/>
    <property type="match status" value="1"/>
</dbReference>
<evidence type="ECO:0000256" key="4">
    <source>
        <dbReference type="ARBA" id="ARBA00022741"/>
    </source>
</evidence>
<dbReference type="InterPro" id="IPR017871">
    <property type="entry name" value="ABC_transporter-like_CS"/>
</dbReference>
<keyword evidence="8" id="KW-1185">Reference proteome</keyword>
<dbReference type="GO" id="GO:0016887">
    <property type="term" value="F:ATP hydrolysis activity"/>
    <property type="evidence" value="ECO:0007669"/>
    <property type="project" value="InterPro"/>
</dbReference>
<dbReference type="AlphaFoldDB" id="A0A923MF42"/>
<dbReference type="RefSeq" id="WP_187084340.1">
    <property type="nucleotide sequence ID" value="NZ_JACORU010000013.1"/>
</dbReference>
<evidence type="ECO:0000313" key="8">
    <source>
        <dbReference type="Proteomes" id="UP000596827"/>
    </source>
</evidence>
<dbReference type="Pfam" id="PF00005">
    <property type="entry name" value="ABC_tran"/>
    <property type="match status" value="1"/>
</dbReference>
<dbReference type="CDD" id="cd03293">
    <property type="entry name" value="ABC_NrtD_SsuB_transporters"/>
    <property type="match status" value="1"/>
</dbReference>
<protein>
    <submittedName>
        <fullName evidence="7">ABC transporter ATP-binding protein</fullName>
    </submittedName>
</protein>
<dbReference type="InterPro" id="IPR003593">
    <property type="entry name" value="AAA+_ATPase"/>
</dbReference>
<dbReference type="Gene3D" id="3.40.50.300">
    <property type="entry name" value="P-loop containing nucleotide triphosphate hydrolases"/>
    <property type="match status" value="1"/>
</dbReference>
<dbReference type="GO" id="GO:0005524">
    <property type="term" value="F:ATP binding"/>
    <property type="evidence" value="ECO:0007669"/>
    <property type="project" value="UniProtKB-KW"/>
</dbReference>
<accession>A0A923MF42</accession>
<keyword evidence="4" id="KW-0547">Nucleotide-binding</keyword>
<evidence type="ECO:0000259" key="6">
    <source>
        <dbReference type="PROSITE" id="PS50893"/>
    </source>
</evidence>
<evidence type="ECO:0000256" key="1">
    <source>
        <dbReference type="ARBA" id="ARBA00005417"/>
    </source>
</evidence>
<dbReference type="PANTHER" id="PTHR42788">
    <property type="entry name" value="TAURINE IMPORT ATP-BINDING PROTEIN-RELATED"/>
    <property type="match status" value="1"/>
</dbReference>
<evidence type="ECO:0000256" key="2">
    <source>
        <dbReference type="ARBA" id="ARBA00022448"/>
    </source>
</evidence>
<evidence type="ECO:0000313" key="7">
    <source>
        <dbReference type="EMBL" id="MBC5767852.1"/>
    </source>
</evidence>
<dbReference type="PANTHER" id="PTHR42788:SF13">
    <property type="entry name" value="ALIPHATIC SULFONATES IMPORT ATP-BINDING PROTEIN SSUB"/>
    <property type="match status" value="1"/>
</dbReference>
<organism evidence="7 8">
    <name type="scientific">Ramlibacter albus</name>
    <dbReference type="NCBI Taxonomy" id="2079448"/>
    <lineage>
        <taxon>Bacteria</taxon>
        <taxon>Pseudomonadati</taxon>
        <taxon>Pseudomonadota</taxon>
        <taxon>Betaproteobacteria</taxon>
        <taxon>Burkholderiales</taxon>
        <taxon>Comamonadaceae</taxon>
        <taxon>Ramlibacter</taxon>
    </lineage>
</organism>
<keyword evidence="3" id="KW-1003">Cell membrane</keyword>
<keyword evidence="3" id="KW-0472">Membrane</keyword>
<dbReference type="SMART" id="SM00382">
    <property type="entry name" value="AAA"/>
    <property type="match status" value="1"/>
</dbReference>
<dbReference type="EMBL" id="JACORU010000013">
    <property type="protein sequence ID" value="MBC5767852.1"/>
    <property type="molecule type" value="Genomic_DNA"/>
</dbReference>
<keyword evidence="2" id="KW-0813">Transport</keyword>
<dbReference type="InterPro" id="IPR027417">
    <property type="entry name" value="P-loop_NTPase"/>
</dbReference>
<name>A0A923MF42_9BURK</name>
<evidence type="ECO:0000256" key="5">
    <source>
        <dbReference type="ARBA" id="ARBA00022840"/>
    </source>
</evidence>
<dbReference type="PROSITE" id="PS00211">
    <property type="entry name" value="ABC_TRANSPORTER_1"/>
    <property type="match status" value="1"/>
</dbReference>
<dbReference type="Proteomes" id="UP000596827">
    <property type="component" value="Unassembled WGS sequence"/>
</dbReference>
<sequence length="274" mass="29544">MLLAVEPPPVVAAPVLRIQGAGKTYRSAAGRPAPALLPVNESIAPAEFVSFVGPSGCGKTTLLKMAAGLVGASEGAITYRDTGRGIQPGAYGFVFQGAALLPWRTVLENVMLPADILGLPRAEARERALRLIELVHLGRAAHSYPNQLSGGMQQRASIARALLHDPEVLFMDEPFGALDAMTREQLNMELQRISREQRKTVLFVTHDIEEAVLLSDRVMVFSRGPGQLVATLPIDLPRPRLLSTKGDARFIRAVAEIRALLDRGDVRPAEVAHG</sequence>
<comment type="similarity">
    <text evidence="1">Belongs to the ABC transporter superfamily.</text>
</comment>
<keyword evidence="5 7" id="KW-0067">ATP-binding</keyword>
<comment type="caution">
    <text evidence="7">The sequence shown here is derived from an EMBL/GenBank/DDBJ whole genome shotgun (WGS) entry which is preliminary data.</text>
</comment>
<reference evidence="7" key="1">
    <citation type="submission" date="2020-08" db="EMBL/GenBank/DDBJ databases">
        <title>Ramlibacter sp. GTP1 16S ribosomal RNA gene genome sequencing and assembly.</title>
        <authorList>
            <person name="Kang M."/>
        </authorList>
    </citation>
    <scope>NUCLEOTIDE SEQUENCE</scope>
    <source>
        <strain evidence="7">GTP1</strain>
    </source>
</reference>
<gene>
    <name evidence="7" type="ORF">H8R02_25545</name>
</gene>
<proteinExistence type="inferred from homology"/>
<dbReference type="SUPFAM" id="SSF52540">
    <property type="entry name" value="P-loop containing nucleoside triphosphate hydrolases"/>
    <property type="match status" value="1"/>
</dbReference>
<feature type="domain" description="ABC transporter" evidence="6">
    <location>
        <begin position="16"/>
        <end position="248"/>
    </location>
</feature>